<organism evidence="5 6">
    <name type="scientific">Paenibacillus agri</name>
    <dbReference type="NCBI Taxonomy" id="2744309"/>
    <lineage>
        <taxon>Bacteria</taxon>
        <taxon>Bacillati</taxon>
        <taxon>Bacillota</taxon>
        <taxon>Bacilli</taxon>
        <taxon>Bacillales</taxon>
        <taxon>Paenibacillaceae</taxon>
        <taxon>Paenibacillus</taxon>
    </lineage>
</organism>
<dbReference type="RefSeq" id="WP_175372688.1">
    <property type="nucleotide sequence ID" value="NZ_JABWCS010000213.1"/>
</dbReference>
<protein>
    <submittedName>
        <fullName evidence="5">Helix-turn-helix transcriptional regulator</fullName>
    </submittedName>
</protein>
<gene>
    <name evidence="5" type="ORF">HPT30_17765</name>
</gene>
<keyword evidence="3" id="KW-0804">Transcription</keyword>
<keyword evidence="1" id="KW-0805">Transcription regulation</keyword>
<dbReference type="GO" id="GO:0003677">
    <property type="term" value="F:DNA binding"/>
    <property type="evidence" value="ECO:0007669"/>
    <property type="project" value="UniProtKB-KW"/>
</dbReference>
<proteinExistence type="predicted"/>
<dbReference type="AlphaFoldDB" id="A0A850ESD2"/>
<dbReference type="SUPFAM" id="SSF46785">
    <property type="entry name" value="Winged helix' DNA-binding domain"/>
    <property type="match status" value="1"/>
</dbReference>
<dbReference type="Gene3D" id="1.10.10.10">
    <property type="entry name" value="Winged helix-like DNA-binding domain superfamily/Winged helix DNA-binding domain"/>
    <property type="match status" value="1"/>
</dbReference>
<sequence>MTSSNRKKQPDFTLAGCGYSRVLDIISNKWTGLVIYALENGQIRYGEISRKVDGISKKMLTETLRKLERDGIVKRHITPVVPPIVDYSLTALGETLLEPMKELRQWGRTNYSEVEEARANYDRTLPERG</sequence>
<keyword evidence="6" id="KW-1185">Reference proteome</keyword>
<evidence type="ECO:0000256" key="1">
    <source>
        <dbReference type="ARBA" id="ARBA00023015"/>
    </source>
</evidence>
<evidence type="ECO:0000313" key="6">
    <source>
        <dbReference type="Proteomes" id="UP000564806"/>
    </source>
</evidence>
<reference evidence="5" key="1">
    <citation type="submission" date="2020-06" db="EMBL/GenBank/DDBJ databases">
        <title>Paenibacillus sp. nov., isolated from soil.</title>
        <authorList>
            <person name="Seo Y.L."/>
        </authorList>
    </citation>
    <scope>NUCLEOTIDE SEQUENCE [LARGE SCALE GENOMIC DNA]</scope>
    <source>
        <strain evidence="5">JW14</strain>
    </source>
</reference>
<dbReference type="Pfam" id="PF01638">
    <property type="entry name" value="HxlR"/>
    <property type="match status" value="1"/>
</dbReference>
<evidence type="ECO:0000256" key="3">
    <source>
        <dbReference type="ARBA" id="ARBA00023163"/>
    </source>
</evidence>
<dbReference type="InterPro" id="IPR036390">
    <property type="entry name" value="WH_DNA-bd_sf"/>
</dbReference>
<dbReference type="PROSITE" id="PS51118">
    <property type="entry name" value="HTH_HXLR"/>
    <property type="match status" value="1"/>
</dbReference>
<dbReference type="PANTHER" id="PTHR33204:SF18">
    <property type="entry name" value="TRANSCRIPTIONAL REGULATORY PROTEIN"/>
    <property type="match status" value="1"/>
</dbReference>
<dbReference type="InterPro" id="IPR036388">
    <property type="entry name" value="WH-like_DNA-bd_sf"/>
</dbReference>
<evidence type="ECO:0000313" key="5">
    <source>
        <dbReference type="EMBL" id="NUU62194.1"/>
    </source>
</evidence>
<keyword evidence="2" id="KW-0238">DNA-binding</keyword>
<dbReference type="Proteomes" id="UP000564806">
    <property type="component" value="Unassembled WGS sequence"/>
</dbReference>
<name>A0A850ESD2_9BACL</name>
<feature type="domain" description="HTH hxlR-type" evidence="4">
    <location>
        <begin position="17"/>
        <end position="115"/>
    </location>
</feature>
<dbReference type="PANTHER" id="PTHR33204">
    <property type="entry name" value="TRANSCRIPTIONAL REGULATOR, MARR FAMILY"/>
    <property type="match status" value="1"/>
</dbReference>
<accession>A0A850ESD2</accession>
<comment type="caution">
    <text evidence="5">The sequence shown here is derived from an EMBL/GenBank/DDBJ whole genome shotgun (WGS) entry which is preliminary data.</text>
</comment>
<evidence type="ECO:0000256" key="2">
    <source>
        <dbReference type="ARBA" id="ARBA00023125"/>
    </source>
</evidence>
<dbReference type="InterPro" id="IPR002577">
    <property type="entry name" value="HTH_HxlR"/>
</dbReference>
<evidence type="ECO:0000259" key="4">
    <source>
        <dbReference type="PROSITE" id="PS51118"/>
    </source>
</evidence>
<dbReference type="EMBL" id="JABWCS010000213">
    <property type="protein sequence ID" value="NUU62194.1"/>
    <property type="molecule type" value="Genomic_DNA"/>
</dbReference>